<dbReference type="PRINTS" id="PR00081">
    <property type="entry name" value="GDHRDH"/>
</dbReference>
<protein>
    <submittedName>
        <fullName evidence="4">Short-chain dehydrogenase/reductase SDR</fullName>
    </submittedName>
</protein>
<keyword evidence="5" id="KW-1185">Reference proteome</keyword>
<evidence type="ECO:0000313" key="4">
    <source>
        <dbReference type="EMBL" id="BAO54136.1"/>
    </source>
</evidence>
<accession>W8VZ85</accession>
<dbReference type="InterPro" id="IPR036291">
    <property type="entry name" value="NAD(P)-bd_dom_sf"/>
</dbReference>
<dbReference type="Gene3D" id="3.40.50.720">
    <property type="entry name" value="NAD(P)-binding Rossmann-like Domain"/>
    <property type="match status" value="1"/>
</dbReference>
<dbReference type="SUPFAM" id="SSF51735">
    <property type="entry name" value="NAD(P)-binding Rossmann-fold domains"/>
    <property type="match status" value="1"/>
</dbReference>
<dbReference type="PIRSF" id="PIRSF000126">
    <property type="entry name" value="11-beta-HSD1"/>
    <property type="match status" value="1"/>
</dbReference>
<dbReference type="Proteomes" id="UP000031760">
    <property type="component" value="Chromosome"/>
</dbReference>
<keyword evidence="2" id="KW-0560">Oxidoreductase</keyword>
<gene>
    <name evidence="4" type="ORF">NMS_0127</name>
</gene>
<proteinExistence type="inferred from homology"/>
<dbReference type="PANTHER" id="PTHR42901:SF1">
    <property type="entry name" value="ALCOHOL DEHYDROGENASE"/>
    <property type="match status" value="1"/>
</dbReference>
<reference evidence="4 5" key="1">
    <citation type="journal article" date="2014" name="Proc. Natl. Acad. Sci. U.S.A.">
        <title>Functional characterization of flavobacteria rhodopsins reveals a unique class of light-driven chloride pump in bacteria.</title>
        <authorList>
            <person name="Yoshizawa S."/>
            <person name="Kumagai Y."/>
            <person name="Kim H."/>
            <person name="Ogura Y."/>
            <person name="Hayashi T."/>
            <person name="Iwasaki W."/>
            <person name="DeLong E.F."/>
            <person name="Kogure K."/>
        </authorList>
    </citation>
    <scope>NUCLEOTIDE SEQUENCE [LARGE SCALE GENOMIC DNA]</scope>
    <source>
        <strain evidence="4 5">S1-08</strain>
    </source>
</reference>
<dbReference type="KEGG" id="nmf:NMS_0127"/>
<dbReference type="PRINTS" id="PR00080">
    <property type="entry name" value="SDRFAMILY"/>
</dbReference>
<organism evidence="4 5">
    <name type="scientific">Nonlabens marinus S1-08</name>
    <dbReference type="NCBI Taxonomy" id="1454201"/>
    <lineage>
        <taxon>Bacteria</taxon>
        <taxon>Pseudomonadati</taxon>
        <taxon>Bacteroidota</taxon>
        <taxon>Flavobacteriia</taxon>
        <taxon>Flavobacteriales</taxon>
        <taxon>Flavobacteriaceae</taxon>
        <taxon>Nonlabens</taxon>
    </lineage>
</organism>
<evidence type="ECO:0000256" key="2">
    <source>
        <dbReference type="ARBA" id="ARBA00023002"/>
    </source>
</evidence>
<dbReference type="STRING" id="1454201.NMS_0127"/>
<dbReference type="AlphaFoldDB" id="W8VZ85"/>
<evidence type="ECO:0000256" key="1">
    <source>
        <dbReference type="ARBA" id="ARBA00006484"/>
    </source>
</evidence>
<dbReference type="HOGENOM" id="CLU_010194_2_1_10"/>
<dbReference type="OrthoDB" id="9808814at2"/>
<evidence type="ECO:0000313" key="5">
    <source>
        <dbReference type="Proteomes" id="UP000031760"/>
    </source>
</evidence>
<sequence>MKNTALITGASSGIGKELCIIHAERGNDLVVIARSEKHLNGLKAQLESQYGIEVYVIAKDLTESKAVHEIHAELEQQKITIDFLINNAGFGGTGFFQERDWKEDQSMIQLNVMALTELCHKFLPEMVARNSGRILNVSSTASLMPGPLQAVYFATKAYVTSLSNAMSEELKDTNVTVTNLMPGATETNFAKTAGLENSALFEDTASAQSVALAGYEGMMKGKMDVKAGLSLGQSLMLKALPLTPKKIVMGQVRKMQE</sequence>
<comment type="similarity">
    <text evidence="1 3">Belongs to the short-chain dehydrogenases/reductases (SDR) family.</text>
</comment>
<dbReference type="PANTHER" id="PTHR42901">
    <property type="entry name" value="ALCOHOL DEHYDROGENASE"/>
    <property type="match status" value="1"/>
</dbReference>
<dbReference type="GO" id="GO:0016491">
    <property type="term" value="F:oxidoreductase activity"/>
    <property type="evidence" value="ECO:0007669"/>
    <property type="project" value="UniProtKB-KW"/>
</dbReference>
<name>W8VZ85_9FLAO</name>
<dbReference type="Pfam" id="PF00106">
    <property type="entry name" value="adh_short"/>
    <property type="match status" value="1"/>
</dbReference>
<dbReference type="InterPro" id="IPR002347">
    <property type="entry name" value="SDR_fam"/>
</dbReference>
<evidence type="ECO:0000256" key="3">
    <source>
        <dbReference type="RuleBase" id="RU000363"/>
    </source>
</evidence>
<dbReference type="RefSeq" id="WP_041494883.1">
    <property type="nucleotide sequence ID" value="NZ_AP014548.1"/>
</dbReference>
<dbReference type="EMBL" id="AP014548">
    <property type="protein sequence ID" value="BAO54136.1"/>
    <property type="molecule type" value="Genomic_DNA"/>
</dbReference>